<evidence type="ECO:0000313" key="2">
    <source>
        <dbReference type="Proteomes" id="UP000008942"/>
    </source>
</evidence>
<gene>
    <name evidence="1" type="ORF">MCU_00001</name>
</gene>
<organism evidence="1 2">
    <name type="scientific">Bartonella elizabethae Re6043vi</name>
    <dbReference type="NCBI Taxonomy" id="1094554"/>
    <lineage>
        <taxon>Bacteria</taxon>
        <taxon>Pseudomonadati</taxon>
        <taxon>Pseudomonadota</taxon>
        <taxon>Alphaproteobacteria</taxon>
        <taxon>Hyphomicrobiales</taxon>
        <taxon>Bartonellaceae</taxon>
        <taxon>Bartonella</taxon>
    </lineage>
</organism>
<keyword evidence="2" id="KW-1185">Reference proteome</keyword>
<accession>A0ABP2QR30</accession>
<name>A0ABP2QR30_BAREL</name>
<protein>
    <submittedName>
        <fullName evidence="1">Uncharacterized protein</fullName>
    </submittedName>
</protein>
<comment type="caution">
    <text evidence="1">The sequence shown here is derived from an EMBL/GenBank/DDBJ whole genome shotgun (WGS) entry which is preliminary data.</text>
</comment>
<reference evidence="1 2" key="1">
    <citation type="submission" date="2012-03" db="EMBL/GenBank/DDBJ databases">
        <title>The Genome Sequence of Bartonella elizabethae Re6043vi.</title>
        <authorList>
            <consortium name="The Broad Institute Genome Sequencing Platform"/>
            <consortium name="The Broad Institute Genome Sequencing Center for Infectious Disease"/>
            <person name="Feldgarden M."/>
            <person name="Kirby J."/>
            <person name="Kosoy M."/>
            <person name="Birtles R."/>
            <person name="Probert W.S."/>
            <person name="Chiaraviglio L."/>
            <person name="Young S.K."/>
            <person name="Zeng Q."/>
            <person name="Gargeya S."/>
            <person name="Fitzgerald M."/>
            <person name="Haas B."/>
            <person name="Abouelleil A."/>
            <person name="Alvarado L."/>
            <person name="Arachchi H.M."/>
            <person name="Berlin A."/>
            <person name="Chapman S.B."/>
            <person name="Gearin G."/>
            <person name="Goldberg J."/>
            <person name="Griggs A."/>
            <person name="Gujja S."/>
            <person name="Hansen M."/>
            <person name="Heiman D."/>
            <person name="Howarth C."/>
            <person name="Larimer J."/>
            <person name="Lui A."/>
            <person name="MacDonald P.J.P."/>
            <person name="McCowen C."/>
            <person name="Montmayeur A."/>
            <person name="Murphy C."/>
            <person name="Neiman D."/>
            <person name="Pearson M."/>
            <person name="Priest M."/>
            <person name="Roberts A."/>
            <person name="Saif S."/>
            <person name="Shea T."/>
            <person name="Sisk P."/>
            <person name="Stolte C."/>
            <person name="Sykes S."/>
            <person name="Wortman J."/>
            <person name="Nusbaum C."/>
            <person name="Birren B."/>
        </authorList>
    </citation>
    <scope>NUCLEOTIDE SEQUENCE [LARGE SCALE GENOMIC DNA]</scope>
    <source>
        <strain evidence="1 2">Re6043vi</strain>
    </source>
</reference>
<proteinExistence type="predicted"/>
<evidence type="ECO:0000313" key="1">
    <source>
        <dbReference type="EMBL" id="EJF84893.1"/>
    </source>
</evidence>
<dbReference type="Proteomes" id="UP000008942">
    <property type="component" value="Unassembled WGS sequence"/>
</dbReference>
<sequence>MLDNPISLLTKGTPAQYKHAFLKPLWHTAVIMANHTALSKPIGGTNWLLHA</sequence>
<dbReference type="EMBL" id="AILW01000001">
    <property type="protein sequence ID" value="EJF84893.1"/>
    <property type="molecule type" value="Genomic_DNA"/>
</dbReference>